<keyword evidence="2" id="KW-1185">Reference proteome</keyword>
<dbReference type="AlphaFoldDB" id="A0A222MWC3"/>
<reference evidence="1 2" key="1">
    <citation type="submission" date="2017-07" db="EMBL/GenBank/DDBJ databases">
        <title>Analysis of two Campylobacter avium genomes and identification of a novel hippuricase gene.</title>
        <authorList>
            <person name="Miller W.G."/>
            <person name="Chapman M.H."/>
            <person name="Yee E."/>
            <person name="Revez J."/>
            <person name="Bono J.L."/>
            <person name="Rossi M."/>
        </authorList>
    </citation>
    <scope>NUCLEOTIDE SEQUENCE [LARGE SCALE GENOMIC DNA]</scope>
    <source>
        <strain evidence="1 2">LMG 24591</strain>
    </source>
</reference>
<accession>A0A222MWC3</accession>
<protein>
    <submittedName>
        <fullName evidence="1">Uncharacterized protein</fullName>
    </submittedName>
</protein>
<sequence length="94" mass="11119">MAYLYKEANPRVKIHSSSFYLEQDFLNRLDAMANYFGTSRSVFVEGVLKLAFKSCFDERVFYEEFERKKAKKKIFNAKKHHKKAKQSKQGTKLV</sequence>
<dbReference type="Proteomes" id="UP000201169">
    <property type="component" value="Chromosome"/>
</dbReference>
<gene>
    <name evidence="1" type="ORF">CAV_0586</name>
</gene>
<dbReference type="KEGG" id="cavi:CAV_0586"/>
<evidence type="ECO:0000313" key="1">
    <source>
        <dbReference type="EMBL" id="ASQ30253.1"/>
    </source>
</evidence>
<dbReference type="RefSeq" id="WP_094325023.1">
    <property type="nucleotide sequence ID" value="NZ_CP022347.1"/>
</dbReference>
<evidence type="ECO:0000313" key="2">
    <source>
        <dbReference type="Proteomes" id="UP000201169"/>
    </source>
</evidence>
<proteinExistence type="predicted"/>
<organism evidence="1 2">
    <name type="scientific">Campylobacter avium LMG 24591</name>
    <dbReference type="NCBI Taxonomy" id="522484"/>
    <lineage>
        <taxon>Bacteria</taxon>
        <taxon>Pseudomonadati</taxon>
        <taxon>Campylobacterota</taxon>
        <taxon>Epsilonproteobacteria</taxon>
        <taxon>Campylobacterales</taxon>
        <taxon>Campylobacteraceae</taxon>
        <taxon>Campylobacter</taxon>
    </lineage>
</organism>
<name>A0A222MWC3_9BACT</name>
<dbReference type="EMBL" id="CP022347">
    <property type="protein sequence ID" value="ASQ30253.1"/>
    <property type="molecule type" value="Genomic_DNA"/>
</dbReference>